<dbReference type="PANTHER" id="PTHR32322:SF18">
    <property type="entry name" value="S-ADENOSYLMETHIONINE_S-ADENOSYLHOMOCYSTEINE TRANSPORTER"/>
    <property type="match status" value="1"/>
</dbReference>
<proteinExistence type="inferred from homology"/>
<gene>
    <name evidence="9" type="ORF">JZO67_001386</name>
</gene>
<keyword evidence="5 7" id="KW-1133">Transmembrane helix</keyword>
<comment type="caution">
    <text evidence="9">The sequence shown here is derived from an EMBL/GenBank/DDBJ whole genome shotgun (WGS) entry which is preliminary data.</text>
</comment>
<protein>
    <recommendedName>
        <fullName evidence="8">EamA domain-containing protein</fullName>
    </recommendedName>
</protein>
<keyword evidence="10" id="KW-1185">Reference proteome</keyword>
<evidence type="ECO:0000256" key="5">
    <source>
        <dbReference type="ARBA" id="ARBA00022989"/>
    </source>
</evidence>
<organism evidence="9 10">
    <name type="scientific">Candidatus Enterococcus ferrettii</name>
    <dbReference type="NCBI Taxonomy" id="2815324"/>
    <lineage>
        <taxon>Bacteria</taxon>
        <taxon>Bacillati</taxon>
        <taxon>Bacillota</taxon>
        <taxon>Bacilli</taxon>
        <taxon>Lactobacillales</taxon>
        <taxon>Enterococcaceae</taxon>
        <taxon>Enterococcus</taxon>
    </lineage>
</organism>
<reference evidence="9 10" key="1">
    <citation type="submission" date="2024-02" db="EMBL/GenBank/DDBJ databases">
        <title>The Genome Sequence of Enterococcus sp. DIV0159.</title>
        <authorList>
            <person name="Earl A."/>
            <person name="Manson A."/>
            <person name="Gilmore M."/>
            <person name="Sanders J."/>
            <person name="Shea T."/>
            <person name="Howe W."/>
            <person name="Livny J."/>
            <person name="Cuomo C."/>
            <person name="Neafsey D."/>
            <person name="Birren B."/>
        </authorList>
    </citation>
    <scope>NUCLEOTIDE SEQUENCE [LARGE SCALE GENOMIC DNA]</scope>
    <source>
        <strain evidence="9 10">665A</strain>
    </source>
</reference>
<dbReference type="InterPro" id="IPR000620">
    <property type="entry name" value="EamA_dom"/>
</dbReference>
<dbReference type="InterPro" id="IPR050638">
    <property type="entry name" value="AA-Vitamin_Transporters"/>
</dbReference>
<dbReference type="InterPro" id="IPR037185">
    <property type="entry name" value="EmrE-like"/>
</dbReference>
<feature type="transmembrane region" description="Helical" evidence="7">
    <location>
        <begin position="156"/>
        <end position="175"/>
    </location>
</feature>
<feature type="transmembrane region" description="Helical" evidence="7">
    <location>
        <begin position="101"/>
        <end position="119"/>
    </location>
</feature>
<evidence type="ECO:0000256" key="4">
    <source>
        <dbReference type="ARBA" id="ARBA00022692"/>
    </source>
</evidence>
<evidence type="ECO:0000313" key="10">
    <source>
        <dbReference type="Proteomes" id="UP000664357"/>
    </source>
</evidence>
<evidence type="ECO:0000256" key="2">
    <source>
        <dbReference type="ARBA" id="ARBA00007362"/>
    </source>
</evidence>
<dbReference type="Proteomes" id="UP000664357">
    <property type="component" value="Unassembled WGS sequence"/>
</dbReference>
<dbReference type="Pfam" id="PF00892">
    <property type="entry name" value="EamA"/>
    <property type="match status" value="2"/>
</dbReference>
<name>A0ABV0ELC3_9ENTE</name>
<keyword evidence="6 7" id="KW-0472">Membrane</keyword>
<evidence type="ECO:0000256" key="1">
    <source>
        <dbReference type="ARBA" id="ARBA00004651"/>
    </source>
</evidence>
<comment type="subcellular location">
    <subcellularLocation>
        <location evidence="1">Cell membrane</location>
        <topology evidence="1">Multi-pass membrane protein</topology>
    </subcellularLocation>
</comment>
<feature type="transmembrane region" description="Helical" evidence="7">
    <location>
        <begin position="251"/>
        <end position="268"/>
    </location>
</feature>
<keyword evidence="3" id="KW-1003">Cell membrane</keyword>
<dbReference type="RefSeq" id="WP_207702432.1">
    <property type="nucleotide sequence ID" value="NZ_JAFREL020000001.1"/>
</dbReference>
<dbReference type="EMBL" id="JAFREL020000001">
    <property type="protein sequence ID" value="MEO1769435.1"/>
    <property type="molecule type" value="Genomic_DNA"/>
</dbReference>
<evidence type="ECO:0000259" key="8">
    <source>
        <dbReference type="Pfam" id="PF00892"/>
    </source>
</evidence>
<evidence type="ECO:0000313" key="9">
    <source>
        <dbReference type="EMBL" id="MEO1769435.1"/>
    </source>
</evidence>
<accession>A0ABV0ELC3</accession>
<feature type="transmembrane region" description="Helical" evidence="7">
    <location>
        <begin position="187"/>
        <end position="207"/>
    </location>
</feature>
<feature type="transmembrane region" description="Helical" evidence="7">
    <location>
        <begin position="131"/>
        <end position="150"/>
    </location>
</feature>
<sequence>MKGRTKGIALAATGAALWGINGAFADVVFSQFNAPVEWVVGTRLFLAGILILLYAKFVLKKEIFEIFETKKDTAVLFLFGLLGMIGCQYLFFLSIGANGAGLATILQFTSPIFIYFYLAVKKEKVVHAKELFYIFLTFLGVFLIVTRGNFGQLEVSLTGLVIGIGSAIGVAFYTLQPRRILKIYGSPIVVGWGMLIGGGAFQFVHPIWKPGFTVNLEVILYMAFIIVVGTAIAFSCYLGSVNYVEASLSNIMAALEPLVANILTPLLLGQSWTIVQMAGIAVVLVSVILFANYGEKTKKQNNLELTSEQFK</sequence>
<dbReference type="SUPFAM" id="SSF103481">
    <property type="entry name" value="Multidrug resistance efflux transporter EmrE"/>
    <property type="match status" value="2"/>
</dbReference>
<feature type="domain" description="EamA" evidence="8">
    <location>
        <begin position="6"/>
        <end position="146"/>
    </location>
</feature>
<comment type="similarity">
    <text evidence="2">Belongs to the EamA transporter family.</text>
</comment>
<keyword evidence="4 7" id="KW-0812">Transmembrane</keyword>
<feature type="transmembrane region" description="Helical" evidence="7">
    <location>
        <begin position="219"/>
        <end position="239"/>
    </location>
</feature>
<dbReference type="PANTHER" id="PTHR32322">
    <property type="entry name" value="INNER MEMBRANE TRANSPORTER"/>
    <property type="match status" value="1"/>
</dbReference>
<feature type="transmembrane region" description="Helical" evidence="7">
    <location>
        <begin position="75"/>
        <end position="95"/>
    </location>
</feature>
<feature type="transmembrane region" description="Helical" evidence="7">
    <location>
        <begin position="274"/>
        <end position="293"/>
    </location>
</feature>
<feature type="domain" description="EamA" evidence="8">
    <location>
        <begin position="158"/>
        <end position="290"/>
    </location>
</feature>
<evidence type="ECO:0000256" key="3">
    <source>
        <dbReference type="ARBA" id="ARBA00022475"/>
    </source>
</evidence>
<feature type="transmembrane region" description="Helical" evidence="7">
    <location>
        <begin position="35"/>
        <end position="55"/>
    </location>
</feature>
<evidence type="ECO:0000256" key="7">
    <source>
        <dbReference type="SAM" id="Phobius"/>
    </source>
</evidence>
<evidence type="ECO:0000256" key="6">
    <source>
        <dbReference type="ARBA" id="ARBA00023136"/>
    </source>
</evidence>